<dbReference type="RefSeq" id="WP_094016021.1">
    <property type="nucleotide sequence ID" value="NZ_NMQW01000023.1"/>
</dbReference>
<dbReference type="PANTHER" id="PTHR43280">
    <property type="entry name" value="ARAC-FAMILY TRANSCRIPTIONAL REGULATOR"/>
    <property type="match status" value="1"/>
</dbReference>
<evidence type="ECO:0000256" key="2">
    <source>
        <dbReference type="ARBA" id="ARBA00023125"/>
    </source>
</evidence>
<dbReference type="SMART" id="SM00342">
    <property type="entry name" value="HTH_ARAC"/>
    <property type="match status" value="1"/>
</dbReference>
<feature type="domain" description="HTH araC/xylS-type" evidence="4">
    <location>
        <begin position="311"/>
        <end position="409"/>
    </location>
</feature>
<comment type="caution">
    <text evidence="5">The sequence shown here is derived from an EMBL/GenBank/DDBJ whole genome shotgun (WGS) entry which is preliminary data.</text>
</comment>
<name>A0A229UNZ9_9BACL</name>
<dbReference type="GO" id="GO:0003700">
    <property type="term" value="F:DNA-binding transcription factor activity"/>
    <property type="evidence" value="ECO:0007669"/>
    <property type="project" value="InterPro"/>
</dbReference>
<dbReference type="Pfam" id="PF12833">
    <property type="entry name" value="HTH_18"/>
    <property type="match status" value="1"/>
</dbReference>
<dbReference type="AlphaFoldDB" id="A0A229UNZ9"/>
<accession>A0A229UNZ9</accession>
<dbReference type="OrthoDB" id="247151at2"/>
<reference evidence="5 6" key="1">
    <citation type="submission" date="2017-07" db="EMBL/GenBank/DDBJ databases">
        <title>Genome sequencing and assembly of Paenibacillus rigui.</title>
        <authorList>
            <person name="Mayilraj S."/>
        </authorList>
    </citation>
    <scope>NUCLEOTIDE SEQUENCE [LARGE SCALE GENOMIC DNA]</scope>
    <source>
        <strain evidence="5 6">JCM 16352</strain>
    </source>
</reference>
<dbReference type="InterPro" id="IPR020449">
    <property type="entry name" value="Tscrpt_reg_AraC-type_HTH"/>
</dbReference>
<evidence type="ECO:0000256" key="1">
    <source>
        <dbReference type="ARBA" id="ARBA00023015"/>
    </source>
</evidence>
<gene>
    <name evidence="5" type="ORF">CF651_16815</name>
</gene>
<proteinExistence type="predicted"/>
<dbReference type="SUPFAM" id="SSF46689">
    <property type="entry name" value="Homeodomain-like"/>
    <property type="match status" value="2"/>
</dbReference>
<dbReference type="PANTHER" id="PTHR43280:SF28">
    <property type="entry name" value="HTH-TYPE TRANSCRIPTIONAL ACTIVATOR RHAS"/>
    <property type="match status" value="1"/>
</dbReference>
<evidence type="ECO:0000313" key="5">
    <source>
        <dbReference type="EMBL" id="OXM85257.1"/>
    </source>
</evidence>
<keyword evidence="3" id="KW-0804">Transcription</keyword>
<dbReference type="PROSITE" id="PS01124">
    <property type="entry name" value="HTH_ARAC_FAMILY_2"/>
    <property type="match status" value="1"/>
</dbReference>
<keyword evidence="2" id="KW-0238">DNA-binding</keyword>
<dbReference type="InterPro" id="IPR009057">
    <property type="entry name" value="Homeodomain-like_sf"/>
</dbReference>
<organism evidence="5 6">
    <name type="scientific">Paenibacillus rigui</name>
    <dbReference type="NCBI Taxonomy" id="554312"/>
    <lineage>
        <taxon>Bacteria</taxon>
        <taxon>Bacillati</taxon>
        <taxon>Bacillota</taxon>
        <taxon>Bacilli</taxon>
        <taxon>Bacillales</taxon>
        <taxon>Paenibacillaceae</taxon>
        <taxon>Paenibacillus</taxon>
    </lineage>
</organism>
<dbReference type="Proteomes" id="UP000215509">
    <property type="component" value="Unassembled WGS sequence"/>
</dbReference>
<dbReference type="InterPro" id="IPR018060">
    <property type="entry name" value="HTH_AraC"/>
</dbReference>
<dbReference type="GO" id="GO:0043565">
    <property type="term" value="F:sequence-specific DNA binding"/>
    <property type="evidence" value="ECO:0007669"/>
    <property type="project" value="InterPro"/>
</dbReference>
<protein>
    <submittedName>
        <fullName evidence="5">AraC family transcriptional regulator</fullName>
    </submittedName>
</protein>
<evidence type="ECO:0000313" key="6">
    <source>
        <dbReference type="Proteomes" id="UP000215509"/>
    </source>
</evidence>
<dbReference type="EMBL" id="NMQW01000023">
    <property type="protein sequence ID" value="OXM85257.1"/>
    <property type="molecule type" value="Genomic_DNA"/>
</dbReference>
<evidence type="ECO:0000256" key="3">
    <source>
        <dbReference type="ARBA" id="ARBA00023163"/>
    </source>
</evidence>
<keyword evidence="1" id="KW-0805">Transcription regulation</keyword>
<sequence>MTLPLQAANTTMTLFHILDMNTVLLDSNGAILLLHERDGLPDMLLNGQGQDFRRLCAETLQSPDSCCLYTNAWGLSYVSALYRNEGEPDRIVCIGPFLKQIPDLHPIDSRLQGNASQFAQLQDYYRHLKLISSAKIQSIASILKQADSIRHAQLRYVEAADEDATGSRTKDTAHPANLLLSQAGGNNAELIELRYKLENEMMHAVQKGDKQQVRERSKYAKNLYDFSERLPNQPIRAFRNMLIVLNTLLRVAARNGNVPPYYIHRLSEKFSKQIERSDNIGTLAALSATMHEAYCDLVKERSVGGYSPLVQQAMQYLGVHYRKPLDLKWLAARCHVHPSHLSRQFKKETKLTLTDYLNKQRVTEAKHALQKERASIDWIAGYVGFEDAGYFARVFKRLEGMTPREYRER</sequence>
<dbReference type="Gene3D" id="1.10.10.60">
    <property type="entry name" value="Homeodomain-like"/>
    <property type="match status" value="2"/>
</dbReference>
<dbReference type="PRINTS" id="PR00032">
    <property type="entry name" value="HTHARAC"/>
</dbReference>
<keyword evidence="6" id="KW-1185">Reference proteome</keyword>
<evidence type="ECO:0000259" key="4">
    <source>
        <dbReference type="PROSITE" id="PS01124"/>
    </source>
</evidence>